<dbReference type="Proteomes" id="UP000254777">
    <property type="component" value="Unassembled WGS sequence"/>
</dbReference>
<accession>A0A379DEF2</accession>
<organism evidence="1 2">
    <name type="scientific">Peptoniphilus indolicus</name>
    <dbReference type="NCBI Taxonomy" id="33030"/>
    <lineage>
        <taxon>Bacteria</taxon>
        <taxon>Bacillati</taxon>
        <taxon>Bacillota</taxon>
        <taxon>Tissierellia</taxon>
        <taxon>Tissierellales</taxon>
        <taxon>Peptoniphilaceae</taxon>
        <taxon>Peptoniphilus</taxon>
    </lineage>
</organism>
<proteinExistence type="predicted"/>
<name>A0A379DEF2_9FIRM</name>
<dbReference type="EMBL" id="UGTH01000001">
    <property type="protein sequence ID" value="SUB75925.1"/>
    <property type="molecule type" value="Genomic_DNA"/>
</dbReference>
<dbReference type="AlphaFoldDB" id="A0A379DEF2"/>
<dbReference type="PROSITE" id="PS51257">
    <property type="entry name" value="PROKAR_LIPOPROTEIN"/>
    <property type="match status" value="1"/>
</dbReference>
<evidence type="ECO:0008006" key="3">
    <source>
        <dbReference type="Google" id="ProtNLM"/>
    </source>
</evidence>
<evidence type="ECO:0000313" key="2">
    <source>
        <dbReference type="Proteomes" id="UP000254777"/>
    </source>
</evidence>
<reference evidence="1 2" key="1">
    <citation type="submission" date="2018-06" db="EMBL/GenBank/DDBJ databases">
        <authorList>
            <consortium name="Pathogen Informatics"/>
            <person name="Doyle S."/>
        </authorList>
    </citation>
    <scope>NUCLEOTIDE SEQUENCE [LARGE SCALE GENOMIC DNA]</scope>
    <source>
        <strain evidence="1 2">NCTC11088</strain>
    </source>
</reference>
<protein>
    <recommendedName>
        <fullName evidence="3">Lipoprotein</fullName>
    </recommendedName>
</protein>
<evidence type="ECO:0000313" key="1">
    <source>
        <dbReference type="EMBL" id="SUB75925.1"/>
    </source>
</evidence>
<gene>
    <name evidence="1" type="ORF">NCTC11088_01729</name>
</gene>
<sequence>MKKRIKILIFLFMITTLTGCSFINTNMRNITEPKINKTPINGSWTVTKVIFIKNDREYFDYKDKIGSDVYFSNRGFIIDGYYFENPSIRSKVVNTEKFLERKYQIEPSTLGIDKEKLTIVNLYNSKDLVYQILKVEENESYVYLDGVFLQLSRVSEDISEEEFESIKSRGESKLINLKEQLDANSKDNGILLGIKYKNENNIKYRSFYLKFNNDDLESVEESKGLKIPTDKGLLSIDENNKQVTLINESGEEKKENIDSNSEINEIMYVSDDYLSLRQETIDGRNSLVFKYTADIEKDRAIPFSKLIDDGDKIFKKQALKYGEEGYINDVNFGIKRKDGKFIVFGLMSYRDSDKEDVWFDLGVDINRILDHTAELNMPFENIKTYLPDLRDAVISSNNRFIVTMENSTLNIYNIVNAELGSKKIYSIEIPQGSEIVQIERYVGNNSIEVRKRLNTN</sequence>